<evidence type="ECO:0000256" key="3">
    <source>
        <dbReference type="ARBA" id="ARBA00023159"/>
    </source>
</evidence>
<dbReference type="InterPro" id="IPR018060">
    <property type="entry name" value="HTH_AraC"/>
</dbReference>
<dbReference type="InterPro" id="IPR003313">
    <property type="entry name" value="AraC-bd"/>
</dbReference>
<organism evidence="6 7">
    <name type="scientific">Phreatobacter aquaticus</name>
    <dbReference type="NCBI Taxonomy" id="2570229"/>
    <lineage>
        <taxon>Bacteria</taxon>
        <taxon>Pseudomonadati</taxon>
        <taxon>Pseudomonadota</taxon>
        <taxon>Alphaproteobacteria</taxon>
        <taxon>Hyphomicrobiales</taxon>
        <taxon>Phreatobacteraceae</taxon>
        <taxon>Phreatobacter</taxon>
    </lineage>
</organism>
<evidence type="ECO:0000256" key="2">
    <source>
        <dbReference type="ARBA" id="ARBA00023125"/>
    </source>
</evidence>
<dbReference type="GO" id="GO:0003700">
    <property type="term" value="F:DNA-binding transcription factor activity"/>
    <property type="evidence" value="ECO:0007669"/>
    <property type="project" value="InterPro"/>
</dbReference>
<dbReference type="KEGG" id="paqt:E8L99_06145"/>
<dbReference type="Pfam" id="PF02311">
    <property type="entry name" value="AraC_binding"/>
    <property type="match status" value="1"/>
</dbReference>
<dbReference type="Proteomes" id="UP000298588">
    <property type="component" value="Chromosome"/>
</dbReference>
<keyword evidence="2" id="KW-0238">DNA-binding</keyword>
<keyword evidence="4" id="KW-0804">Transcription</keyword>
<dbReference type="Pfam" id="PF12833">
    <property type="entry name" value="HTH_18"/>
    <property type="match status" value="1"/>
</dbReference>
<protein>
    <submittedName>
        <fullName evidence="6">AraC family transcriptional regulator</fullName>
    </submittedName>
</protein>
<dbReference type="InterPro" id="IPR050204">
    <property type="entry name" value="AraC_XylS_family_regulators"/>
</dbReference>
<evidence type="ECO:0000259" key="5">
    <source>
        <dbReference type="PROSITE" id="PS01124"/>
    </source>
</evidence>
<keyword evidence="3" id="KW-0010">Activator</keyword>
<reference evidence="6 7" key="1">
    <citation type="submission" date="2019-04" db="EMBL/GenBank/DDBJ databases">
        <title>Phreatobacter aquaticus sp. nov.</title>
        <authorList>
            <person name="Choi A."/>
            <person name="Baek K."/>
        </authorList>
    </citation>
    <scope>NUCLEOTIDE SEQUENCE [LARGE SCALE GENOMIC DNA]</scope>
    <source>
        <strain evidence="6 7">NMCR1094</strain>
    </source>
</reference>
<dbReference type="PROSITE" id="PS00041">
    <property type="entry name" value="HTH_ARAC_FAMILY_1"/>
    <property type="match status" value="1"/>
</dbReference>
<dbReference type="GO" id="GO:0043565">
    <property type="term" value="F:sequence-specific DNA binding"/>
    <property type="evidence" value="ECO:0007669"/>
    <property type="project" value="InterPro"/>
</dbReference>
<name>A0A4D7QBF6_9HYPH</name>
<keyword evidence="1" id="KW-0805">Transcription regulation</keyword>
<dbReference type="PROSITE" id="PS01124">
    <property type="entry name" value="HTH_ARAC_FAMILY_2"/>
    <property type="match status" value="1"/>
</dbReference>
<dbReference type="SUPFAM" id="SSF46689">
    <property type="entry name" value="Homeodomain-like"/>
    <property type="match status" value="2"/>
</dbReference>
<evidence type="ECO:0000313" key="7">
    <source>
        <dbReference type="Proteomes" id="UP000298588"/>
    </source>
</evidence>
<dbReference type="Gene3D" id="1.10.10.60">
    <property type="entry name" value="Homeodomain-like"/>
    <property type="match status" value="1"/>
</dbReference>
<dbReference type="InterPro" id="IPR009057">
    <property type="entry name" value="Homeodomain-like_sf"/>
</dbReference>
<accession>A0A4D7QBF6</accession>
<dbReference type="InterPro" id="IPR018062">
    <property type="entry name" value="HTH_AraC-typ_CS"/>
</dbReference>
<keyword evidence="7" id="KW-1185">Reference proteome</keyword>
<dbReference type="AlphaFoldDB" id="A0A4D7QBF6"/>
<dbReference type="EMBL" id="CP039865">
    <property type="protein sequence ID" value="QCK85380.1"/>
    <property type="molecule type" value="Genomic_DNA"/>
</dbReference>
<proteinExistence type="predicted"/>
<evidence type="ECO:0000256" key="1">
    <source>
        <dbReference type="ARBA" id="ARBA00023015"/>
    </source>
</evidence>
<dbReference type="SUPFAM" id="SSF51215">
    <property type="entry name" value="Regulatory protein AraC"/>
    <property type="match status" value="1"/>
</dbReference>
<evidence type="ECO:0000313" key="6">
    <source>
        <dbReference type="EMBL" id="QCK85380.1"/>
    </source>
</evidence>
<sequence length="276" mass="30794">MARVDLRNSSRYWRDPRVPGLSCLVADFTSHDYAPHSHEGFVVAVTEAGGAEFKSRGRSDEAKTSTLLVFNPDEPHSGRMGWSRRWVYRGLYLTPPAIETLKTALGLETTAYFTRNSFHDPDLIDAFLGLHRILDEGDDPLEERELLLRSFGTLIRRHAAGEPGLAQPARDRVKAARIREIMRERHAEELTLEQMGAEVGLTPFQLIALFKRTTGLTPHAYLTQLRLKAAIAALDRGATIAAAALDAGFYDQSALTRHFKRAYGITPLQWVRAATG</sequence>
<dbReference type="PANTHER" id="PTHR46796">
    <property type="entry name" value="HTH-TYPE TRANSCRIPTIONAL ACTIVATOR RHAS-RELATED"/>
    <property type="match status" value="1"/>
</dbReference>
<dbReference type="InterPro" id="IPR037923">
    <property type="entry name" value="HTH-like"/>
</dbReference>
<gene>
    <name evidence="6" type="ORF">E8L99_06145</name>
</gene>
<feature type="domain" description="HTH araC/xylS-type" evidence="5">
    <location>
        <begin position="176"/>
        <end position="273"/>
    </location>
</feature>
<dbReference type="PANTHER" id="PTHR46796:SF2">
    <property type="entry name" value="TRANSCRIPTIONAL REGULATORY PROTEIN"/>
    <property type="match status" value="1"/>
</dbReference>
<dbReference type="SMART" id="SM00342">
    <property type="entry name" value="HTH_ARAC"/>
    <property type="match status" value="1"/>
</dbReference>
<dbReference type="OrthoDB" id="9809338at2"/>
<evidence type="ECO:0000256" key="4">
    <source>
        <dbReference type="ARBA" id="ARBA00023163"/>
    </source>
</evidence>
<dbReference type="RefSeq" id="WP_137098714.1">
    <property type="nucleotide sequence ID" value="NZ_CP039865.1"/>
</dbReference>